<accession>A0A1X0JFL0</accession>
<dbReference type="STRING" id="75922.BST47_28545"/>
<evidence type="ECO:0000256" key="6">
    <source>
        <dbReference type="ARBA" id="ARBA00022964"/>
    </source>
</evidence>
<keyword evidence="7" id="KW-0560">Oxidoreductase</keyword>
<dbReference type="EMBL" id="MVIM01000027">
    <property type="protein sequence ID" value="ORB61265.1"/>
    <property type="molecule type" value="Genomic_DNA"/>
</dbReference>
<evidence type="ECO:0000313" key="9">
    <source>
        <dbReference type="EMBL" id="ORB61265.1"/>
    </source>
</evidence>
<keyword evidence="4" id="KW-0677">Repeat</keyword>
<dbReference type="PROSITE" id="PS51819">
    <property type="entry name" value="VOC"/>
    <property type="match status" value="2"/>
</dbReference>
<dbReference type="InterPro" id="IPR054560">
    <property type="entry name" value="XylE-like_N"/>
</dbReference>
<evidence type="ECO:0000313" key="10">
    <source>
        <dbReference type="Proteomes" id="UP000192411"/>
    </source>
</evidence>
<comment type="similarity">
    <text evidence="1">Belongs to the extradiol ring-cleavage dioxygenase family.</text>
</comment>
<dbReference type="GO" id="GO:0018577">
    <property type="term" value="F:catechol 2,3-dioxygenase activity"/>
    <property type="evidence" value="ECO:0007669"/>
    <property type="project" value="InterPro"/>
</dbReference>
<comment type="caution">
    <text evidence="9">The sequence shown here is derived from an EMBL/GenBank/DDBJ whole genome shotgun (WGS) entry which is preliminary data.</text>
</comment>
<evidence type="ECO:0000256" key="3">
    <source>
        <dbReference type="ARBA" id="ARBA00022723"/>
    </source>
</evidence>
<comment type="subunit">
    <text evidence="2">Homotetramer.</text>
</comment>
<sequence>MGVMRLGYVHVRQSDLTTATKHYSDTLGMTVMAEKPGQVFLKSWDEYDHHSVVLEEGGAGLVKMGYKCEKPEDIEEIEKKVLAFGCTVERMSAGENLAIGDGVRITLPSGHLVELYSEAEYVGHELGLLNPDVAPRNPIGVHVPRLDHAVITAEEPEVIERFFQECMGFKPAERVLGNEPKPELLGSFLFCSNTPHDFAVLKGPNNKLHHFAYTVQDWSDILRGTRILVQDDVRIDEGATQHSVTRGTTTYFFDTSGNRNEIFAGGYTTFPDWRPITWTGDNLAKSIFYFHQELSDEFMTTLT</sequence>
<feature type="domain" description="VOC" evidence="8">
    <location>
        <begin position="5"/>
        <end position="118"/>
    </location>
</feature>
<keyword evidence="10" id="KW-1185">Reference proteome</keyword>
<protein>
    <submittedName>
        <fullName evidence="9">Catechol 2,3-dioxygenase</fullName>
    </submittedName>
</protein>
<evidence type="ECO:0000256" key="2">
    <source>
        <dbReference type="ARBA" id="ARBA00011881"/>
    </source>
</evidence>
<feature type="domain" description="VOC" evidence="8">
    <location>
        <begin position="145"/>
        <end position="265"/>
    </location>
</feature>
<keyword evidence="3" id="KW-0479">Metal-binding</keyword>
<evidence type="ECO:0000256" key="1">
    <source>
        <dbReference type="ARBA" id="ARBA00008784"/>
    </source>
</evidence>
<dbReference type="OrthoDB" id="317332at2"/>
<organism evidence="9 10">
    <name type="scientific">Mycolicibacterium tusciae</name>
    <dbReference type="NCBI Taxonomy" id="75922"/>
    <lineage>
        <taxon>Bacteria</taxon>
        <taxon>Bacillati</taxon>
        <taxon>Actinomycetota</taxon>
        <taxon>Actinomycetes</taxon>
        <taxon>Mycobacteriales</taxon>
        <taxon>Mycobacteriaceae</taxon>
        <taxon>Mycolicibacterium</taxon>
    </lineage>
</organism>
<reference evidence="9 10" key="1">
    <citation type="submission" date="2017-02" db="EMBL/GenBank/DDBJ databases">
        <title>The new phylogeny of genus Mycobacterium.</title>
        <authorList>
            <person name="Tortoli E."/>
            <person name="Trovato A."/>
            <person name="Cirillo D.M."/>
        </authorList>
    </citation>
    <scope>NUCLEOTIDE SEQUENCE [LARGE SCALE GENOMIC DNA]</scope>
    <source>
        <strain evidence="9 10">DSM 44338</strain>
    </source>
</reference>
<dbReference type="Proteomes" id="UP000192411">
    <property type="component" value="Unassembled WGS sequence"/>
</dbReference>
<dbReference type="Gene3D" id="3.10.180.10">
    <property type="entry name" value="2,3-Dihydroxybiphenyl 1,2-Dioxygenase, domain 1"/>
    <property type="match status" value="2"/>
</dbReference>
<keyword evidence="5" id="KW-0058">Aromatic hydrocarbons catabolism</keyword>
<dbReference type="InterPro" id="IPR029068">
    <property type="entry name" value="Glyas_Bleomycin-R_OHBP_Dase"/>
</dbReference>
<evidence type="ECO:0000256" key="4">
    <source>
        <dbReference type="ARBA" id="ARBA00022737"/>
    </source>
</evidence>
<evidence type="ECO:0000256" key="5">
    <source>
        <dbReference type="ARBA" id="ARBA00022797"/>
    </source>
</evidence>
<name>A0A1X0JFL0_9MYCO</name>
<dbReference type="Pfam" id="PF22247">
    <property type="entry name" value="Diox-like_N"/>
    <property type="match status" value="1"/>
</dbReference>
<dbReference type="SUPFAM" id="SSF54593">
    <property type="entry name" value="Glyoxalase/Bleomycin resistance protein/Dihydroxybiphenyl dioxygenase"/>
    <property type="match status" value="1"/>
</dbReference>
<dbReference type="InterPro" id="IPR004360">
    <property type="entry name" value="Glyas_Fos-R_dOase_dom"/>
</dbReference>
<dbReference type="InterPro" id="IPR037523">
    <property type="entry name" value="VOC_core"/>
</dbReference>
<proteinExistence type="inferred from homology"/>
<keyword evidence="6 9" id="KW-0223">Dioxygenase</keyword>
<evidence type="ECO:0000259" key="8">
    <source>
        <dbReference type="PROSITE" id="PS51819"/>
    </source>
</evidence>
<dbReference type="InterPro" id="IPR017624">
    <property type="entry name" value="Catechol_2-3_dOase"/>
</dbReference>
<dbReference type="GO" id="GO:0008198">
    <property type="term" value="F:ferrous iron binding"/>
    <property type="evidence" value="ECO:0007669"/>
    <property type="project" value="InterPro"/>
</dbReference>
<evidence type="ECO:0000256" key="7">
    <source>
        <dbReference type="ARBA" id="ARBA00023002"/>
    </source>
</evidence>
<dbReference type="Pfam" id="PF00903">
    <property type="entry name" value="Glyoxalase"/>
    <property type="match status" value="1"/>
</dbReference>
<dbReference type="NCBIfam" id="TIGR03211">
    <property type="entry name" value="catechol_2_3"/>
    <property type="match status" value="1"/>
</dbReference>
<dbReference type="AlphaFoldDB" id="A0A1X0JFL0"/>
<gene>
    <name evidence="9" type="ORF">BST47_28545</name>
</gene>